<reference evidence="1" key="1">
    <citation type="submission" date="2018-05" db="EMBL/GenBank/DDBJ databases">
        <authorList>
            <person name="Lanie J.A."/>
            <person name="Ng W.-L."/>
            <person name="Kazmierczak K.M."/>
            <person name="Andrzejewski T.M."/>
            <person name="Davidsen T.M."/>
            <person name="Wayne K.J."/>
            <person name="Tettelin H."/>
            <person name="Glass J.I."/>
            <person name="Rusch D."/>
            <person name="Podicherti R."/>
            <person name="Tsui H.-C.T."/>
            <person name="Winkler M.E."/>
        </authorList>
    </citation>
    <scope>NUCLEOTIDE SEQUENCE</scope>
</reference>
<dbReference type="EMBL" id="UINC01222534">
    <property type="protein sequence ID" value="SVE51359.1"/>
    <property type="molecule type" value="Genomic_DNA"/>
</dbReference>
<sequence>MSNAIIQLTANDFEESMDFLNLVFSAYSPHDFANMLPSVYRPTDELMGCNYAI</sequence>
<evidence type="ECO:0008006" key="2">
    <source>
        <dbReference type="Google" id="ProtNLM"/>
    </source>
</evidence>
<name>A0A383E445_9ZZZZ</name>
<organism evidence="1">
    <name type="scientific">marine metagenome</name>
    <dbReference type="NCBI Taxonomy" id="408172"/>
    <lineage>
        <taxon>unclassified sequences</taxon>
        <taxon>metagenomes</taxon>
        <taxon>ecological metagenomes</taxon>
    </lineage>
</organism>
<protein>
    <recommendedName>
        <fullName evidence="2">N-acetyltransferase domain-containing protein</fullName>
    </recommendedName>
</protein>
<accession>A0A383E445</accession>
<feature type="non-terminal residue" evidence="1">
    <location>
        <position position="53"/>
    </location>
</feature>
<proteinExistence type="predicted"/>
<dbReference type="AlphaFoldDB" id="A0A383E445"/>
<gene>
    <name evidence="1" type="ORF">METZ01_LOCUS504213</name>
</gene>
<evidence type="ECO:0000313" key="1">
    <source>
        <dbReference type="EMBL" id="SVE51359.1"/>
    </source>
</evidence>